<keyword evidence="1" id="KW-0436">Ligase</keyword>
<keyword evidence="2 4" id="KW-0547">Nucleotide-binding</keyword>
<dbReference type="EnsemblProtists" id="EOD29909">
    <property type="protein sequence ID" value="EOD29909"/>
    <property type="gene ID" value="EMIHUDRAFT_456661"/>
</dbReference>
<dbReference type="HOGENOM" id="CLU_029016_3_1_1"/>
<feature type="compositionally biased region" description="Low complexity" evidence="5">
    <location>
        <begin position="471"/>
        <end position="491"/>
    </location>
</feature>
<evidence type="ECO:0000259" key="6">
    <source>
        <dbReference type="PROSITE" id="PS50975"/>
    </source>
</evidence>
<keyword evidence="8" id="KW-1185">Reference proteome</keyword>
<dbReference type="eggNOG" id="ENOG502QUGS">
    <property type="taxonomic scope" value="Eukaryota"/>
</dbReference>
<evidence type="ECO:0000256" key="3">
    <source>
        <dbReference type="ARBA" id="ARBA00022840"/>
    </source>
</evidence>
<dbReference type="PANTHER" id="PTHR43585:SF2">
    <property type="entry name" value="ATP-GRASP ENZYME FSQD"/>
    <property type="match status" value="1"/>
</dbReference>
<evidence type="ECO:0000313" key="8">
    <source>
        <dbReference type="Proteomes" id="UP000013827"/>
    </source>
</evidence>
<accession>A0A0D3K2C4</accession>
<reference evidence="8" key="1">
    <citation type="journal article" date="2013" name="Nature">
        <title>Pan genome of the phytoplankton Emiliania underpins its global distribution.</title>
        <authorList>
            <person name="Read B.A."/>
            <person name="Kegel J."/>
            <person name="Klute M.J."/>
            <person name="Kuo A."/>
            <person name="Lefebvre S.C."/>
            <person name="Maumus F."/>
            <person name="Mayer C."/>
            <person name="Miller J."/>
            <person name="Monier A."/>
            <person name="Salamov A."/>
            <person name="Young J."/>
            <person name="Aguilar M."/>
            <person name="Claverie J.M."/>
            <person name="Frickenhaus S."/>
            <person name="Gonzalez K."/>
            <person name="Herman E.K."/>
            <person name="Lin Y.C."/>
            <person name="Napier J."/>
            <person name="Ogata H."/>
            <person name="Sarno A.F."/>
            <person name="Shmutz J."/>
            <person name="Schroeder D."/>
            <person name="de Vargas C."/>
            <person name="Verret F."/>
            <person name="von Dassow P."/>
            <person name="Valentin K."/>
            <person name="Van de Peer Y."/>
            <person name="Wheeler G."/>
            <person name="Dacks J.B."/>
            <person name="Delwiche C.F."/>
            <person name="Dyhrman S.T."/>
            <person name="Glockner G."/>
            <person name="John U."/>
            <person name="Richards T."/>
            <person name="Worden A.Z."/>
            <person name="Zhang X."/>
            <person name="Grigoriev I.V."/>
            <person name="Allen A.E."/>
            <person name="Bidle K."/>
            <person name="Borodovsky M."/>
            <person name="Bowler C."/>
            <person name="Brownlee C."/>
            <person name="Cock J.M."/>
            <person name="Elias M."/>
            <person name="Gladyshev V.N."/>
            <person name="Groth M."/>
            <person name="Guda C."/>
            <person name="Hadaegh A."/>
            <person name="Iglesias-Rodriguez M.D."/>
            <person name="Jenkins J."/>
            <person name="Jones B.M."/>
            <person name="Lawson T."/>
            <person name="Leese F."/>
            <person name="Lindquist E."/>
            <person name="Lobanov A."/>
            <person name="Lomsadze A."/>
            <person name="Malik S.B."/>
            <person name="Marsh M.E."/>
            <person name="Mackinder L."/>
            <person name="Mock T."/>
            <person name="Mueller-Roeber B."/>
            <person name="Pagarete A."/>
            <person name="Parker M."/>
            <person name="Probert I."/>
            <person name="Quesneville H."/>
            <person name="Raines C."/>
            <person name="Rensing S.A."/>
            <person name="Riano-Pachon D.M."/>
            <person name="Richier S."/>
            <person name="Rokitta S."/>
            <person name="Shiraiwa Y."/>
            <person name="Soanes D.M."/>
            <person name="van der Giezen M."/>
            <person name="Wahlund T.M."/>
            <person name="Williams B."/>
            <person name="Wilson W."/>
            <person name="Wolfe G."/>
            <person name="Wurch L.L."/>
        </authorList>
    </citation>
    <scope>NUCLEOTIDE SEQUENCE</scope>
</reference>
<name>A0A0D3K2C4_EMIH1</name>
<evidence type="ECO:0000256" key="4">
    <source>
        <dbReference type="PROSITE-ProRule" id="PRU00409"/>
    </source>
</evidence>
<dbReference type="KEGG" id="ehx:EMIHUDRAFT_456661"/>
<evidence type="ECO:0000313" key="7">
    <source>
        <dbReference type="EnsemblProtists" id="EOD29909"/>
    </source>
</evidence>
<dbReference type="OMA" id="IRWGAAH"/>
<dbReference type="GO" id="GO:0005524">
    <property type="term" value="F:ATP binding"/>
    <property type="evidence" value="ECO:0007669"/>
    <property type="project" value="UniProtKB-UniRule"/>
</dbReference>
<dbReference type="GO" id="GO:0046872">
    <property type="term" value="F:metal ion binding"/>
    <property type="evidence" value="ECO:0007669"/>
    <property type="project" value="InterPro"/>
</dbReference>
<keyword evidence="3 4" id="KW-0067">ATP-binding</keyword>
<protein>
    <recommendedName>
        <fullName evidence="6">ATP-grasp domain-containing protein</fullName>
    </recommendedName>
</protein>
<dbReference type="RefSeq" id="XP_005782338.1">
    <property type="nucleotide sequence ID" value="XM_005782281.1"/>
</dbReference>
<dbReference type="GeneID" id="17275182"/>
<dbReference type="PROSITE" id="PS50975">
    <property type="entry name" value="ATP_GRASP"/>
    <property type="match status" value="1"/>
</dbReference>
<dbReference type="PaxDb" id="2903-EOD29909"/>
<feature type="region of interest" description="Disordered" evidence="5">
    <location>
        <begin position="471"/>
        <end position="505"/>
    </location>
</feature>
<dbReference type="Pfam" id="PF13535">
    <property type="entry name" value="ATP-grasp_4"/>
    <property type="match status" value="1"/>
</dbReference>
<sequence length="530" mass="56258">MRASTQQQRCVAIVDPISTGACVAVEATKRGYAVVAVWSAVVTKDLRNMVPEHAKGLRYHAQVDEGESIEATTQLLRKAAAPHKVDAVICGAETGVELADRLSQRSGLASNGTELGNRRDKHTQQQAVREAGMRAVRETLGTEWQTVAGWVASELEANGKVVLKPVESAGSDGVKLCASLEESKAHFETLMGAQRRVGAQGGAVLCQEFLVGPEYVVDTVTSAGEHKVTAVWKYDKRPCNGAAFVYFGMLPVPPSEAVAQRLIGYVLPVLDALQIRYGATHGEVILTKDGPCLVEMNCRPHGGDGNWLPMARALTGGYSQVDALLDAFVEPQRFAALPPCPGTWQAAAQEFLVVSTQEGKVASAPGYELARSLRSFVSLEAFVSVGDQLARTVDVFTQAASIVLVHADAAVVTEDAAALRRLEQSGDFFTLAVEYPYQTRESLLASAVGTPTATRVPLPASASATGSVHSLSSGGHSASFVIDTTPSSPTLRRPERRPPRVVRPALRPSGLSVPFVGTAGRLARMARVGA</sequence>
<dbReference type="InterPro" id="IPR052032">
    <property type="entry name" value="ATP-dep_AA_Ligase"/>
</dbReference>
<dbReference type="Proteomes" id="UP000013827">
    <property type="component" value="Unassembled WGS sequence"/>
</dbReference>
<dbReference type="SUPFAM" id="SSF56059">
    <property type="entry name" value="Glutathione synthetase ATP-binding domain-like"/>
    <property type="match status" value="1"/>
</dbReference>
<reference evidence="7" key="2">
    <citation type="submission" date="2024-10" db="UniProtKB">
        <authorList>
            <consortium name="EnsemblProtists"/>
        </authorList>
    </citation>
    <scope>IDENTIFICATION</scope>
</reference>
<evidence type="ECO:0000256" key="2">
    <source>
        <dbReference type="ARBA" id="ARBA00022741"/>
    </source>
</evidence>
<dbReference type="NCBIfam" id="NF005543">
    <property type="entry name" value="PRK07206.1"/>
    <property type="match status" value="1"/>
</dbReference>
<organism evidence="7 8">
    <name type="scientific">Emiliania huxleyi (strain CCMP1516)</name>
    <dbReference type="NCBI Taxonomy" id="280463"/>
    <lineage>
        <taxon>Eukaryota</taxon>
        <taxon>Haptista</taxon>
        <taxon>Haptophyta</taxon>
        <taxon>Prymnesiophyceae</taxon>
        <taxon>Isochrysidales</taxon>
        <taxon>Noelaerhabdaceae</taxon>
        <taxon>Emiliania</taxon>
    </lineage>
</organism>
<evidence type="ECO:0000256" key="5">
    <source>
        <dbReference type="SAM" id="MobiDB-lite"/>
    </source>
</evidence>
<dbReference type="Gene3D" id="3.30.470.20">
    <property type="entry name" value="ATP-grasp fold, B domain"/>
    <property type="match status" value="1"/>
</dbReference>
<dbReference type="PANTHER" id="PTHR43585">
    <property type="entry name" value="FUMIPYRROLE BIOSYNTHESIS PROTEIN C"/>
    <property type="match status" value="1"/>
</dbReference>
<evidence type="ECO:0000256" key="1">
    <source>
        <dbReference type="ARBA" id="ARBA00022598"/>
    </source>
</evidence>
<dbReference type="AlphaFoldDB" id="A0A0D3K2C4"/>
<dbReference type="InterPro" id="IPR011761">
    <property type="entry name" value="ATP-grasp"/>
</dbReference>
<dbReference type="GO" id="GO:0016874">
    <property type="term" value="F:ligase activity"/>
    <property type="evidence" value="ECO:0007669"/>
    <property type="project" value="UniProtKB-KW"/>
</dbReference>
<feature type="domain" description="ATP-grasp" evidence="6">
    <location>
        <begin position="125"/>
        <end position="329"/>
    </location>
</feature>
<proteinExistence type="predicted"/>